<reference evidence="1 3" key="1">
    <citation type="journal article" date="2017" name="Gut Pathog.">
        <title>Phylogenomics of Colombian Helicobacter pylori isolates.</title>
        <authorList>
            <person name="Gutierrez-Escobar A.J."/>
            <person name="Trujillo E."/>
            <person name="Acevedo O."/>
            <person name="Bravo M.M."/>
        </authorList>
    </citation>
    <scope>NUCLEOTIDE SEQUENCE [LARGE SCALE GENOMIC DNA]</scope>
    <source>
        <strain evidence="1 3">22366</strain>
    </source>
</reference>
<dbReference type="Proteomes" id="UP000276972">
    <property type="component" value="Unassembled WGS sequence"/>
</dbReference>
<proteinExistence type="predicted"/>
<organism evidence="2 4">
    <name type="scientific">Helicobacter pylori</name>
    <name type="common">Campylobacter pylori</name>
    <dbReference type="NCBI Taxonomy" id="210"/>
    <lineage>
        <taxon>Bacteria</taxon>
        <taxon>Pseudomonadati</taxon>
        <taxon>Campylobacterota</taxon>
        <taxon>Epsilonproteobacteria</taxon>
        <taxon>Campylobacterales</taxon>
        <taxon>Helicobacteraceae</taxon>
        <taxon>Helicobacter</taxon>
    </lineage>
</organism>
<name>A0A1V3AJ07_HELPX</name>
<evidence type="ECO:0000313" key="3">
    <source>
        <dbReference type="Proteomes" id="UP000220501"/>
    </source>
</evidence>
<protein>
    <recommendedName>
        <fullName evidence="5">Restriction endonuclease</fullName>
    </recommendedName>
</protein>
<dbReference type="EMBL" id="MBIN01000017">
    <property type="protein sequence ID" value="PDX08997.1"/>
    <property type="molecule type" value="Genomic_DNA"/>
</dbReference>
<evidence type="ECO:0000313" key="2">
    <source>
        <dbReference type="EMBL" id="RPF68070.1"/>
    </source>
</evidence>
<comment type="caution">
    <text evidence="2">The sequence shown here is derived from an EMBL/GenBank/DDBJ whole genome shotgun (WGS) entry which is preliminary data.</text>
</comment>
<reference evidence="2 4" key="2">
    <citation type="submission" date="2018-11" db="EMBL/GenBank/DDBJ databases">
        <authorList>
            <person name="Gutierrez A.J."/>
            <person name="Bravo M."/>
        </authorList>
    </citation>
    <scope>NUCLEOTIDE SEQUENCE [LARGE SCALE GENOMIC DNA]</scope>
    <source>
        <strain evidence="2 4">22388</strain>
    </source>
</reference>
<gene>
    <name evidence="1" type="ORF">BB406_07725</name>
    <name evidence="2" type="ORF">EGV97_07630</name>
</gene>
<sequence length="264" mass="31440">MELSELENEILKRLKNTILKNWYPIRGIEPYKTNIIAKKEKEFLQETKEEKEEWNAFPFNKYEHMLVFLIAKGYLNYKEYKEIRNNYLKSNPYLYLFEKSSSQFGKFAENFIIEKCPKLKKASKELDNNYSKQYDLFLEGITIEVKASKVANNDSNKTPLFMRALPYNTNKNFEMNFQQLKPQCAEIFIFLAVFLDEIILWVLNSKEVLSHKDYSIGQHRGNKGEGQLHITQKNIHTLDKYQLKNDNLEQMISEAKERLELKHL</sequence>
<evidence type="ECO:0008006" key="5">
    <source>
        <dbReference type="Google" id="ProtNLM"/>
    </source>
</evidence>
<accession>A0A1V3AJ07</accession>
<evidence type="ECO:0000313" key="1">
    <source>
        <dbReference type="EMBL" id="PDX08997.1"/>
    </source>
</evidence>
<dbReference type="AlphaFoldDB" id="A0A1V3AJ07"/>
<dbReference type="Proteomes" id="UP000220501">
    <property type="component" value="Unassembled WGS sequence"/>
</dbReference>
<dbReference type="EMBL" id="RPFP01000047">
    <property type="protein sequence ID" value="RPF68070.1"/>
    <property type="molecule type" value="Genomic_DNA"/>
</dbReference>
<dbReference type="RefSeq" id="WP_000423515.1">
    <property type="nucleotide sequence ID" value="NZ_CP032024.1"/>
</dbReference>
<evidence type="ECO:0000313" key="4">
    <source>
        <dbReference type="Proteomes" id="UP000276972"/>
    </source>
</evidence>